<evidence type="ECO:0000313" key="2">
    <source>
        <dbReference type="Proteomes" id="UP000676336"/>
    </source>
</evidence>
<comment type="caution">
    <text evidence="1">The sequence shown here is derived from an EMBL/GenBank/DDBJ whole genome shotgun (WGS) entry which is preliminary data.</text>
</comment>
<accession>A0A8S3KHF5</accession>
<name>A0A8S3KHF5_9BILA</name>
<feature type="non-terminal residue" evidence="1">
    <location>
        <position position="93"/>
    </location>
</feature>
<sequence>MHNIEPQLKVSTKLKSDNSRMNSIVKYSHLIWLELECVHIDYVEQFLNETKTNLPSLTRLTIYYSVLCNVTEDFTRYITRRNCIKVNQLNLGG</sequence>
<organism evidence="1 2">
    <name type="scientific">Rotaria magnacalcarata</name>
    <dbReference type="NCBI Taxonomy" id="392030"/>
    <lineage>
        <taxon>Eukaryota</taxon>
        <taxon>Metazoa</taxon>
        <taxon>Spiralia</taxon>
        <taxon>Gnathifera</taxon>
        <taxon>Rotifera</taxon>
        <taxon>Eurotatoria</taxon>
        <taxon>Bdelloidea</taxon>
        <taxon>Philodinida</taxon>
        <taxon>Philodinidae</taxon>
        <taxon>Rotaria</taxon>
    </lineage>
</organism>
<gene>
    <name evidence="1" type="ORF">SMN809_LOCUS85476</name>
</gene>
<proteinExistence type="predicted"/>
<dbReference type="Proteomes" id="UP000676336">
    <property type="component" value="Unassembled WGS sequence"/>
</dbReference>
<dbReference type="EMBL" id="CAJOBI010365087">
    <property type="protein sequence ID" value="CAF5227863.1"/>
    <property type="molecule type" value="Genomic_DNA"/>
</dbReference>
<dbReference type="AlphaFoldDB" id="A0A8S3KHF5"/>
<evidence type="ECO:0000313" key="1">
    <source>
        <dbReference type="EMBL" id="CAF5227863.1"/>
    </source>
</evidence>
<reference evidence="1" key="1">
    <citation type="submission" date="2021-02" db="EMBL/GenBank/DDBJ databases">
        <authorList>
            <person name="Nowell W R."/>
        </authorList>
    </citation>
    <scope>NUCLEOTIDE SEQUENCE</scope>
</reference>
<protein>
    <submittedName>
        <fullName evidence="1">Uncharacterized protein</fullName>
    </submittedName>
</protein>